<evidence type="ECO:0000313" key="1">
    <source>
        <dbReference type="Proteomes" id="UP000887576"/>
    </source>
</evidence>
<accession>A0AC34RHM1</accession>
<organism evidence="1 2">
    <name type="scientific">Panagrolaimus sp. JU765</name>
    <dbReference type="NCBI Taxonomy" id="591449"/>
    <lineage>
        <taxon>Eukaryota</taxon>
        <taxon>Metazoa</taxon>
        <taxon>Ecdysozoa</taxon>
        <taxon>Nematoda</taxon>
        <taxon>Chromadorea</taxon>
        <taxon>Rhabditida</taxon>
        <taxon>Tylenchina</taxon>
        <taxon>Panagrolaimomorpha</taxon>
        <taxon>Panagrolaimoidea</taxon>
        <taxon>Panagrolaimidae</taxon>
        <taxon>Panagrolaimus</taxon>
    </lineage>
</organism>
<reference evidence="2" key="1">
    <citation type="submission" date="2022-11" db="UniProtKB">
        <authorList>
            <consortium name="WormBaseParasite"/>
        </authorList>
    </citation>
    <scope>IDENTIFICATION</scope>
</reference>
<dbReference type="Proteomes" id="UP000887576">
    <property type="component" value="Unplaced"/>
</dbReference>
<proteinExistence type="predicted"/>
<protein>
    <submittedName>
        <fullName evidence="2">Cytochrome P450</fullName>
    </submittedName>
</protein>
<evidence type="ECO:0000313" key="2">
    <source>
        <dbReference type="WBParaSite" id="JU765_v2.g6952.t1"/>
    </source>
</evidence>
<dbReference type="WBParaSite" id="JU765_v2.g6952.t1">
    <property type="protein sequence ID" value="JU765_v2.g6952.t1"/>
    <property type="gene ID" value="JU765_v2.g6952"/>
</dbReference>
<sequence length="155" mass="17934">MCLDLWFAGMETTANTLQFTVLFLIHNPKCVKLLQKELDQKINSDRLITLKDKPSLPYLQAVINESQRLSNLLAQNLLHKTLDDVEICGYKIQKNTIIVPQISCVLFDEKYFPKPYKFKPKRFLDENGQVKKIEQFIPFSVGKRQCLGESLAKTE</sequence>
<name>A0AC34RHM1_9BILA</name>